<reference evidence="2 3" key="1">
    <citation type="submission" date="2024-09" db="EMBL/GenBank/DDBJ databases">
        <authorList>
            <person name="Sun Q."/>
            <person name="Mori K."/>
        </authorList>
    </citation>
    <scope>NUCLEOTIDE SEQUENCE [LARGE SCALE GENOMIC DNA]</scope>
    <source>
        <strain evidence="2 3">JCM 4557</strain>
    </source>
</reference>
<comment type="caution">
    <text evidence="2">The sequence shown here is derived from an EMBL/GenBank/DDBJ whole genome shotgun (WGS) entry which is preliminary data.</text>
</comment>
<evidence type="ECO:0000313" key="2">
    <source>
        <dbReference type="EMBL" id="MFC0844751.1"/>
    </source>
</evidence>
<evidence type="ECO:0000313" key="3">
    <source>
        <dbReference type="Proteomes" id="UP001589887"/>
    </source>
</evidence>
<name>A0ABV6TG33_9ACTN</name>
<evidence type="ECO:0000256" key="1">
    <source>
        <dbReference type="SAM" id="MobiDB-lite"/>
    </source>
</evidence>
<dbReference type="RefSeq" id="WP_394319211.1">
    <property type="nucleotide sequence ID" value="NZ_JBHMQV010000009.1"/>
</dbReference>
<protein>
    <submittedName>
        <fullName evidence="2">Uncharacterized protein</fullName>
    </submittedName>
</protein>
<gene>
    <name evidence="2" type="ORF">ACFH04_13685</name>
</gene>
<proteinExistence type="predicted"/>
<sequence length="197" mass="21485">MTTSATPAVDHPVCLALLARYLREAERIVNAWDLYADEHTDLDGWPFDDDAYGRRASRRDADTWHAFQSLRPHTSALLETAQTQLERLPASAVQPRWAWQHTALHEAAAELDALHQDWQTARNALPATATEGSAVYEDAFAERTAEAWGALDAWATCGRAVLEIYATTHHAKPAPAPSPAPAAAPAGAESRGTGVRR</sequence>
<organism evidence="2 3">
    <name type="scientific">Streptomyces noboritoensis</name>
    <dbReference type="NCBI Taxonomy" id="67337"/>
    <lineage>
        <taxon>Bacteria</taxon>
        <taxon>Bacillati</taxon>
        <taxon>Actinomycetota</taxon>
        <taxon>Actinomycetes</taxon>
        <taxon>Kitasatosporales</taxon>
        <taxon>Streptomycetaceae</taxon>
        <taxon>Streptomyces</taxon>
    </lineage>
</organism>
<feature type="region of interest" description="Disordered" evidence="1">
    <location>
        <begin position="171"/>
        <end position="197"/>
    </location>
</feature>
<accession>A0ABV6TG33</accession>
<dbReference type="Proteomes" id="UP001589887">
    <property type="component" value="Unassembled WGS sequence"/>
</dbReference>
<dbReference type="EMBL" id="JBHMQV010000009">
    <property type="protein sequence ID" value="MFC0844751.1"/>
    <property type="molecule type" value="Genomic_DNA"/>
</dbReference>
<keyword evidence="3" id="KW-1185">Reference proteome</keyword>